<dbReference type="SUPFAM" id="SSF55874">
    <property type="entry name" value="ATPase domain of HSP90 chaperone/DNA topoisomerase II/histidine kinase"/>
    <property type="match status" value="1"/>
</dbReference>
<dbReference type="EMBL" id="JAVRER010000021">
    <property type="protein sequence ID" value="MDT0416891.1"/>
    <property type="molecule type" value="Genomic_DNA"/>
</dbReference>
<sequence length="402" mass="43274">MLWPATLLTLLCGYGGAVSLLAAQRLATAVLLGTLMVLALCGLEALRRQHRTAVAEGESLGLELARRAAQSERRDADWQSYLTEQSELMRLELEHFVKERLPAAVRGRTVPPPRTQSAELTQAVADLFERVLCEVAEECEYLEETRRLVLVELAGRVQSSAHRIQSAVTGLSDRYPDDAELLETTMLADHAATQQARHAQSLKVLCGEWPGQEWRQPLSLVDVARAASGRIVAYRRVEVTGDPAPAVRAALAEPLIHLVAELLANATEYSPPRTTVPVTVRAVQKGAVVEVHDGGLGLATDRLSTAREIASGRRPLGLREVGEVPQTGLAVVGQYARRHGFQVDLGPSPYGGLRAVVLVPAAALTDDEPGGDPFGAEEARRLTSLDPAERVPGLVPHPTGTA</sequence>
<dbReference type="RefSeq" id="WP_007830115.1">
    <property type="nucleotide sequence ID" value="NZ_JAVRER010000021.1"/>
</dbReference>
<dbReference type="InterPro" id="IPR036890">
    <property type="entry name" value="HATPase_C_sf"/>
</dbReference>
<evidence type="ECO:0000256" key="4">
    <source>
        <dbReference type="ARBA" id="ARBA00022679"/>
    </source>
</evidence>
<protein>
    <recommendedName>
        <fullName evidence="2">histidine kinase</fullName>
        <ecNumber evidence="2">2.7.13.3</ecNumber>
    </recommendedName>
</protein>
<dbReference type="GO" id="GO:0004673">
    <property type="term" value="F:protein histidine kinase activity"/>
    <property type="evidence" value="ECO:0007669"/>
    <property type="project" value="UniProtKB-EC"/>
</dbReference>
<evidence type="ECO:0000259" key="7">
    <source>
        <dbReference type="SMART" id="SM00387"/>
    </source>
</evidence>
<feature type="domain" description="Histidine kinase/HSP90-like ATPase" evidence="7">
    <location>
        <begin position="250"/>
        <end position="363"/>
    </location>
</feature>
<comment type="caution">
    <text evidence="8">The sequence shown here is derived from an EMBL/GenBank/DDBJ whole genome shotgun (WGS) entry which is preliminary data.</text>
</comment>
<keyword evidence="4" id="KW-0808">Transferase</keyword>
<proteinExistence type="predicted"/>
<keyword evidence="8" id="KW-0067">ATP-binding</keyword>
<dbReference type="InterPro" id="IPR050428">
    <property type="entry name" value="TCS_sensor_his_kinase"/>
</dbReference>
<dbReference type="GO" id="GO:0005524">
    <property type="term" value="F:ATP binding"/>
    <property type="evidence" value="ECO:0007669"/>
    <property type="project" value="UniProtKB-KW"/>
</dbReference>
<evidence type="ECO:0000256" key="3">
    <source>
        <dbReference type="ARBA" id="ARBA00022553"/>
    </source>
</evidence>
<evidence type="ECO:0000256" key="1">
    <source>
        <dbReference type="ARBA" id="ARBA00000085"/>
    </source>
</evidence>
<evidence type="ECO:0000256" key="2">
    <source>
        <dbReference type="ARBA" id="ARBA00012438"/>
    </source>
</evidence>
<evidence type="ECO:0000313" key="8">
    <source>
        <dbReference type="EMBL" id="MDT0416891.1"/>
    </source>
</evidence>
<dbReference type="InterPro" id="IPR003594">
    <property type="entry name" value="HATPase_dom"/>
</dbReference>
<keyword evidence="3" id="KW-0597">Phosphoprotein</keyword>
<keyword evidence="5" id="KW-0418">Kinase</keyword>
<dbReference type="Gene3D" id="3.30.565.10">
    <property type="entry name" value="Histidine kinase-like ATPase, C-terminal domain"/>
    <property type="match status" value="1"/>
</dbReference>
<dbReference type="PANTHER" id="PTHR45436">
    <property type="entry name" value="SENSOR HISTIDINE KINASE YKOH"/>
    <property type="match status" value="1"/>
</dbReference>
<name>A0ABD5E789_9ACTN</name>
<accession>A0ABD5E789</accession>
<feature type="compositionally biased region" description="Basic and acidic residues" evidence="6">
    <location>
        <begin position="377"/>
        <end position="389"/>
    </location>
</feature>
<evidence type="ECO:0000256" key="5">
    <source>
        <dbReference type="ARBA" id="ARBA00022777"/>
    </source>
</evidence>
<evidence type="ECO:0000256" key="6">
    <source>
        <dbReference type="SAM" id="MobiDB-lite"/>
    </source>
</evidence>
<dbReference type="Pfam" id="PF02518">
    <property type="entry name" value="HATPase_c"/>
    <property type="match status" value="1"/>
</dbReference>
<dbReference type="Proteomes" id="UP001183607">
    <property type="component" value="Unassembled WGS sequence"/>
</dbReference>
<reference evidence="9" key="1">
    <citation type="submission" date="2023-07" db="EMBL/GenBank/DDBJ databases">
        <title>30 novel species of actinomycetes from the DSMZ collection.</title>
        <authorList>
            <person name="Nouioui I."/>
        </authorList>
    </citation>
    <scope>NUCLEOTIDE SEQUENCE [LARGE SCALE GENOMIC DNA]</scope>
    <source>
        <strain evidence="9">DSM 41982</strain>
    </source>
</reference>
<comment type="catalytic activity">
    <reaction evidence="1">
        <text>ATP + protein L-histidine = ADP + protein N-phospho-L-histidine.</text>
        <dbReference type="EC" id="2.7.13.3"/>
    </reaction>
</comment>
<dbReference type="SMART" id="SM00387">
    <property type="entry name" value="HATPase_c"/>
    <property type="match status" value="1"/>
</dbReference>
<evidence type="ECO:0000313" key="9">
    <source>
        <dbReference type="Proteomes" id="UP001183607"/>
    </source>
</evidence>
<dbReference type="PANTHER" id="PTHR45436:SF5">
    <property type="entry name" value="SENSOR HISTIDINE KINASE TRCS"/>
    <property type="match status" value="1"/>
</dbReference>
<feature type="region of interest" description="Disordered" evidence="6">
    <location>
        <begin position="367"/>
        <end position="402"/>
    </location>
</feature>
<organism evidence="8 9">
    <name type="scientific">Streptomyces evansiae</name>
    <dbReference type="NCBI Taxonomy" id="3075535"/>
    <lineage>
        <taxon>Bacteria</taxon>
        <taxon>Bacillati</taxon>
        <taxon>Actinomycetota</taxon>
        <taxon>Actinomycetes</taxon>
        <taxon>Kitasatosporales</taxon>
        <taxon>Streptomycetaceae</taxon>
        <taxon>Streptomyces</taxon>
    </lineage>
</organism>
<dbReference type="EC" id="2.7.13.3" evidence="2"/>
<dbReference type="AlphaFoldDB" id="A0ABD5E789"/>
<gene>
    <name evidence="8" type="ORF">RM574_15470</name>
</gene>
<keyword evidence="8" id="KW-0547">Nucleotide-binding</keyword>